<protein>
    <submittedName>
        <fullName evidence="1">Carnitine dehydratase</fullName>
    </submittedName>
</protein>
<name>A0ACC8XCV8_9FIRM</name>
<comment type="caution">
    <text evidence="1">The sequence shown here is derived from an EMBL/GenBank/DDBJ whole genome shotgun (WGS) entry which is preliminary data.</text>
</comment>
<dbReference type="EMBL" id="LJDB01000047">
    <property type="protein sequence ID" value="ONI40644.1"/>
    <property type="molecule type" value="Genomic_DNA"/>
</dbReference>
<evidence type="ECO:0000313" key="2">
    <source>
        <dbReference type="Proteomes" id="UP000188605"/>
    </source>
</evidence>
<keyword evidence="2" id="KW-1185">Reference proteome</keyword>
<evidence type="ECO:0000313" key="1">
    <source>
        <dbReference type="EMBL" id="ONI40644.1"/>
    </source>
</evidence>
<organism evidence="1 2">
    <name type="scientific">Candidatus Epulonipiscium fishelsonii</name>
    <dbReference type="NCBI Taxonomy" id="77094"/>
    <lineage>
        <taxon>Bacteria</taxon>
        <taxon>Bacillati</taxon>
        <taxon>Bacillota</taxon>
        <taxon>Clostridia</taxon>
        <taxon>Lachnospirales</taxon>
        <taxon>Lachnospiraceae</taxon>
        <taxon>Candidatus Epulonipiscium</taxon>
    </lineage>
</organism>
<sequence>MGPLEGVRVLDFCQFLAGPSAGLRLADLGAQVIKVEQPTGDICRTLYSSNLIIDGDSTLFHVINRNKDDVSVDLKSEHGKEQIKQLIKDADVMIVNFRPHVAKKLGIDYENIKMINPAIVYGEITGFGHEGEWASEPGQDLLVQSLSGMAMANGNRDQLPTPAGVSIADLISGQHLVQGVLAGLIRKEATGDGAYIQISMMESMMDLQFEGFTTFLNDGNEIPQRSKISNANFYTNAPYGIYKTRDWYITIAITPIPQLGELIGCKALEAYTDPATWSTKRDEIKAILADHLKTQDTQYWLDILQKHDIWCSNVYTWDMLLETDAFKHLEMLQEIELQSGKKMTVLRCPITIDKQKFYSSKPSPKIGQDNAKYLT</sequence>
<dbReference type="Proteomes" id="UP000188605">
    <property type="component" value="Unassembled WGS sequence"/>
</dbReference>
<accession>A0ACC8XCV8</accession>
<gene>
    <name evidence="1" type="ORF">AN396_05545</name>
</gene>
<proteinExistence type="predicted"/>
<reference evidence="1" key="1">
    <citation type="submission" date="2016-08" db="EMBL/GenBank/DDBJ databases">
        <authorList>
            <person name="Ngugi D.K."/>
            <person name="Miyake S."/>
            <person name="Stingl U."/>
        </authorList>
    </citation>
    <scope>NUCLEOTIDE SEQUENCE</scope>
    <source>
        <strain evidence="1">SCG-B11WGA-EpuloA1</strain>
    </source>
</reference>